<keyword evidence="2" id="KW-0812">Transmembrane</keyword>
<reference evidence="3" key="1">
    <citation type="submission" date="2020-11" db="EMBL/GenBank/DDBJ databases">
        <authorList>
            <person name="Tran Van P."/>
        </authorList>
    </citation>
    <scope>NUCLEOTIDE SEQUENCE</scope>
</reference>
<keyword evidence="2" id="KW-1133">Transmembrane helix</keyword>
<organism evidence="3">
    <name type="scientific">Cyprideis torosa</name>
    <dbReference type="NCBI Taxonomy" id="163714"/>
    <lineage>
        <taxon>Eukaryota</taxon>
        <taxon>Metazoa</taxon>
        <taxon>Ecdysozoa</taxon>
        <taxon>Arthropoda</taxon>
        <taxon>Crustacea</taxon>
        <taxon>Oligostraca</taxon>
        <taxon>Ostracoda</taxon>
        <taxon>Podocopa</taxon>
        <taxon>Podocopida</taxon>
        <taxon>Cytherocopina</taxon>
        <taxon>Cytheroidea</taxon>
        <taxon>Cytherideidae</taxon>
        <taxon>Cyprideis</taxon>
    </lineage>
</organism>
<protein>
    <submittedName>
        <fullName evidence="3">Uncharacterized protein</fullName>
    </submittedName>
</protein>
<dbReference type="AlphaFoldDB" id="A0A7R8WTR8"/>
<feature type="non-terminal residue" evidence="3">
    <location>
        <position position="1"/>
    </location>
</feature>
<accession>A0A7R8WTR8</accession>
<gene>
    <name evidence="3" type="ORF">CTOB1V02_LOCUS15824</name>
</gene>
<keyword evidence="2" id="KW-0472">Membrane</keyword>
<evidence type="ECO:0000313" key="3">
    <source>
        <dbReference type="EMBL" id="CAD7238009.1"/>
    </source>
</evidence>
<feature type="region of interest" description="Disordered" evidence="1">
    <location>
        <begin position="153"/>
        <end position="235"/>
    </location>
</feature>
<name>A0A7R8WTR8_9CRUS</name>
<feature type="transmembrane region" description="Helical" evidence="2">
    <location>
        <begin position="7"/>
        <end position="25"/>
    </location>
</feature>
<feature type="compositionally biased region" description="Polar residues" evidence="1">
    <location>
        <begin position="219"/>
        <end position="235"/>
    </location>
</feature>
<sequence length="235" mass="26617">MYSDHNMILLHCIFWICLCVCYYSGKCTAVFYCAEVPPGDTFMGSQEDFELMEAANQLSMPYCSEYPFRQREVTCRTVRCPKVGSPEKAIPTPEPTVPPATPNWTQYPFPYYPYTDDKQKEASAFRNPYVSEATAAPETSAVIDEGSAVFRKDPNASTYKKDGNASTYRRDGEASTYRRDGNASTYRRDGKASRYKRDDRASNYRRAGNVSVFKRELKTSTNKQKGNETSAATTR</sequence>
<proteinExistence type="predicted"/>
<evidence type="ECO:0000256" key="2">
    <source>
        <dbReference type="SAM" id="Phobius"/>
    </source>
</evidence>
<dbReference type="EMBL" id="OB694766">
    <property type="protein sequence ID" value="CAD7238009.1"/>
    <property type="molecule type" value="Genomic_DNA"/>
</dbReference>
<evidence type="ECO:0000256" key="1">
    <source>
        <dbReference type="SAM" id="MobiDB-lite"/>
    </source>
</evidence>
<feature type="compositionally biased region" description="Basic and acidic residues" evidence="1">
    <location>
        <begin position="153"/>
        <end position="202"/>
    </location>
</feature>